<dbReference type="RefSeq" id="WP_060931277.1">
    <property type="nucleotide sequence ID" value="NZ_KQ959831.1"/>
</dbReference>
<dbReference type="SUPFAM" id="SSF81606">
    <property type="entry name" value="PP2C-like"/>
    <property type="match status" value="1"/>
</dbReference>
<dbReference type="InterPro" id="IPR001932">
    <property type="entry name" value="PPM-type_phosphatase-like_dom"/>
</dbReference>
<evidence type="ECO:0000313" key="5">
    <source>
        <dbReference type="Proteomes" id="UP000070394"/>
    </source>
</evidence>
<dbReference type="PATRIC" id="fig|467210.3.peg.1526"/>
<dbReference type="OrthoDB" id="9801841at2"/>
<dbReference type="SMART" id="SM00332">
    <property type="entry name" value="PP2Cc"/>
    <property type="match status" value="1"/>
</dbReference>
<sequence>MRKQNSRFNTNFISEEGSALKNSDYFAYAELDNFACYVLADGIEDIADTESAKEAVESIILKFQEKPSISKASIHKYLKYANEVLLKSEKYMRLKASIVVAVTDYENLRLAYAGNTRIRLYRNNKVFYKSTDTSLSSEMVSNELLSEDALSRHEQRSNLYSYLGQKDFSPVISGKIKLFDTDILILYTKGIWENVSEGEIDKIFENSGKDPSECLGEVETALLDKNRKYIDNYTIAGIYIDKVFIESDTKKKKRRKLILIGSIVAVVLILATVIAIYFYTRYRKELKEDMDTHYDKMLKFIEMENYKKADTECEESIKKAEGLRDKDMKELLYHYEQVIEGILEADEKYNTESYSEAKSLYKLVLDEIPYADNAGLTYVKGKLDFISGYESVNLSLDNGDILFDSEIYERARERYTDAKNEARKIGYEEGKLKAEAKLLAVDQAIAKDQEGKQAEADKQSKNFQSANDMLSAGDEALSNGDFLSARANYNTAKDLLEKSGESAGLAEIEEKISTADKKISESEEEKNTASGYAITGDEAFLRGDFETARENYEYARRLYVKLNDEINTIQMDKKLNDVQKRIDEIKQKEAVPSTATNESTVQQTSESESSSN</sequence>
<keyword evidence="5" id="KW-1185">Reference proteome</keyword>
<accession>A0A133ZNY6</accession>
<organism evidence="4 5">
    <name type="scientific">Lachnoanaerobaculum saburreum</name>
    <dbReference type="NCBI Taxonomy" id="467210"/>
    <lineage>
        <taxon>Bacteria</taxon>
        <taxon>Bacillati</taxon>
        <taxon>Bacillota</taxon>
        <taxon>Clostridia</taxon>
        <taxon>Lachnospirales</taxon>
        <taxon>Lachnospiraceae</taxon>
        <taxon>Lachnoanaerobaculum</taxon>
    </lineage>
</organism>
<gene>
    <name evidence="4" type="ORF">HMPREF1866_01541</name>
</gene>
<feature type="transmembrane region" description="Helical" evidence="2">
    <location>
        <begin position="257"/>
        <end position="279"/>
    </location>
</feature>
<dbReference type="AlphaFoldDB" id="A0A133ZNY6"/>
<feature type="region of interest" description="Disordered" evidence="1">
    <location>
        <begin position="585"/>
        <end position="612"/>
    </location>
</feature>
<protein>
    <submittedName>
        <fullName evidence="4">Tetratricopeptide repeat protein</fullName>
    </submittedName>
</protein>
<evidence type="ECO:0000256" key="2">
    <source>
        <dbReference type="SAM" id="Phobius"/>
    </source>
</evidence>
<evidence type="ECO:0000313" key="4">
    <source>
        <dbReference type="EMBL" id="KXB57146.1"/>
    </source>
</evidence>
<dbReference type="EMBL" id="LSDA01000095">
    <property type="protein sequence ID" value="KXB57146.1"/>
    <property type="molecule type" value="Genomic_DNA"/>
</dbReference>
<dbReference type="Proteomes" id="UP000070394">
    <property type="component" value="Unassembled WGS sequence"/>
</dbReference>
<comment type="caution">
    <text evidence="4">The sequence shown here is derived from an EMBL/GenBank/DDBJ whole genome shotgun (WGS) entry which is preliminary data.</text>
</comment>
<evidence type="ECO:0000256" key="1">
    <source>
        <dbReference type="SAM" id="MobiDB-lite"/>
    </source>
</evidence>
<keyword evidence="2" id="KW-0472">Membrane</keyword>
<keyword evidence="2" id="KW-0812">Transmembrane</keyword>
<dbReference type="InterPro" id="IPR036457">
    <property type="entry name" value="PPM-type-like_dom_sf"/>
</dbReference>
<proteinExistence type="predicted"/>
<dbReference type="STRING" id="467210.HMPREF1866_01541"/>
<reference evidence="5" key="1">
    <citation type="submission" date="2016-01" db="EMBL/GenBank/DDBJ databases">
        <authorList>
            <person name="Mitreva M."/>
            <person name="Pepin K.H."/>
            <person name="Mihindukulasuriya K.A."/>
            <person name="Fulton R."/>
            <person name="Fronick C."/>
            <person name="O'Laughlin M."/>
            <person name="Miner T."/>
            <person name="Herter B."/>
            <person name="Rosa B.A."/>
            <person name="Cordes M."/>
            <person name="Tomlinson C."/>
            <person name="Wollam A."/>
            <person name="Palsikar V.B."/>
            <person name="Mardis E.R."/>
            <person name="Wilson R.K."/>
        </authorList>
    </citation>
    <scope>NUCLEOTIDE SEQUENCE [LARGE SCALE GENOMIC DNA]</scope>
    <source>
        <strain evidence="5">DNF00896</strain>
    </source>
</reference>
<dbReference type="Gene3D" id="3.60.40.10">
    <property type="entry name" value="PPM-type phosphatase domain"/>
    <property type="match status" value="1"/>
</dbReference>
<name>A0A133ZNY6_9FIRM</name>
<feature type="compositionally biased region" description="Low complexity" evidence="1">
    <location>
        <begin position="596"/>
        <end position="612"/>
    </location>
</feature>
<evidence type="ECO:0000259" key="3">
    <source>
        <dbReference type="SMART" id="SM00332"/>
    </source>
</evidence>
<keyword evidence="2" id="KW-1133">Transmembrane helix</keyword>
<feature type="domain" description="PPM-type phosphatase" evidence="3">
    <location>
        <begin position="3"/>
        <end position="238"/>
    </location>
</feature>